<dbReference type="Pfam" id="PF02472">
    <property type="entry name" value="ExbD"/>
    <property type="match status" value="1"/>
</dbReference>
<comment type="similarity">
    <text evidence="2 7">Belongs to the ExbD/TolR family.</text>
</comment>
<evidence type="ECO:0000313" key="9">
    <source>
        <dbReference type="EMBL" id="NBG95283.1"/>
    </source>
</evidence>
<comment type="caution">
    <text evidence="9">The sequence shown here is derived from an EMBL/GenBank/DDBJ whole genome shotgun (WGS) entry which is preliminary data.</text>
</comment>
<organism evidence="9 10">
    <name type="scientific">Pyruvatibacter mobilis</name>
    <dbReference type="NCBI Taxonomy" id="1712261"/>
    <lineage>
        <taxon>Bacteria</taxon>
        <taxon>Pseudomonadati</taxon>
        <taxon>Pseudomonadota</taxon>
        <taxon>Alphaproteobacteria</taxon>
        <taxon>Hyphomicrobiales</taxon>
        <taxon>Parvibaculaceae</taxon>
        <taxon>Pyruvatibacter</taxon>
    </lineage>
</organism>
<evidence type="ECO:0000256" key="3">
    <source>
        <dbReference type="ARBA" id="ARBA00022475"/>
    </source>
</evidence>
<keyword evidence="5 8" id="KW-1133">Transmembrane helix</keyword>
<dbReference type="GO" id="GO:0005886">
    <property type="term" value="C:plasma membrane"/>
    <property type="evidence" value="ECO:0007669"/>
    <property type="project" value="UniProtKB-SubCell"/>
</dbReference>
<evidence type="ECO:0000256" key="8">
    <source>
        <dbReference type="SAM" id="Phobius"/>
    </source>
</evidence>
<proteinExistence type="inferred from homology"/>
<evidence type="ECO:0000256" key="7">
    <source>
        <dbReference type="RuleBase" id="RU003879"/>
    </source>
</evidence>
<feature type="transmembrane region" description="Helical" evidence="8">
    <location>
        <begin position="20"/>
        <end position="40"/>
    </location>
</feature>
<evidence type="ECO:0008006" key="11">
    <source>
        <dbReference type="Google" id="ProtNLM"/>
    </source>
</evidence>
<sequence length="135" mass="13996">MTTLRTRKPHHAPDGTLPLINIVLLLVLAFMIAGTVTAPLPEGFEPLISSEGTPEQTGGDPLILFVTRAGDVRAPGGIVSAAELPAILAGEAARTHGLTVKADARAPAARVFAILKTAKDKGVTDAVVVTMDRVE</sequence>
<protein>
    <recommendedName>
        <fullName evidence="11">Biopolymer transporter ExbD</fullName>
    </recommendedName>
</protein>
<dbReference type="GeneID" id="300655251"/>
<evidence type="ECO:0000256" key="4">
    <source>
        <dbReference type="ARBA" id="ARBA00022692"/>
    </source>
</evidence>
<evidence type="ECO:0000313" key="10">
    <source>
        <dbReference type="Proteomes" id="UP000470384"/>
    </source>
</evidence>
<evidence type="ECO:0000256" key="5">
    <source>
        <dbReference type="ARBA" id="ARBA00022989"/>
    </source>
</evidence>
<dbReference type="GO" id="GO:0022857">
    <property type="term" value="F:transmembrane transporter activity"/>
    <property type="evidence" value="ECO:0007669"/>
    <property type="project" value="InterPro"/>
</dbReference>
<dbReference type="InterPro" id="IPR003400">
    <property type="entry name" value="ExbD"/>
</dbReference>
<keyword evidence="6 8" id="KW-0472">Membrane</keyword>
<dbReference type="EMBL" id="WXYQ01000005">
    <property type="protein sequence ID" value="NBG95283.1"/>
    <property type="molecule type" value="Genomic_DNA"/>
</dbReference>
<evidence type="ECO:0000256" key="1">
    <source>
        <dbReference type="ARBA" id="ARBA00004162"/>
    </source>
</evidence>
<keyword evidence="7" id="KW-0813">Transport</keyword>
<dbReference type="Proteomes" id="UP000470384">
    <property type="component" value="Unassembled WGS sequence"/>
</dbReference>
<reference evidence="9 10" key="1">
    <citation type="journal article" date="2016" name="Int. J. Syst. Evol. Microbiol.">
        <title>Pyruvatibacter mobilis gen. nov., sp. nov., a marine bacterium from the culture broth of Picochlorum sp. 122.</title>
        <authorList>
            <person name="Wang G."/>
            <person name="Tang M."/>
            <person name="Wu H."/>
            <person name="Dai S."/>
            <person name="Li T."/>
            <person name="Chen C."/>
            <person name="He H."/>
            <person name="Fan J."/>
            <person name="Xiang W."/>
            <person name="Li X."/>
        </authorList>
    </citation>
    <scope>NUCLEOTIDE SEQUENCE [LARGE SCALE GENOMIC DNA]</scope>
    <source>
        <strain evidence="9 10">GYP-11</strain>
    </source>
</reference>
<keyword evidence="4 7" id="KW-0812">Transmembrane</keyword>
<comment type="subcellular location">
    <subcellularLocation>
        <location evidence="1">Cell membrane</location>
        <topology evidence="1">Single-pass membrane protein</topology>
    </subcellularLocation>
    <subcellularLocation>
        <location evidence="7">Cell membrane</location>
        <topology evidence="7">Single-pass type II membrane protein</topology>
    </subcellularLocation>
</comment>
<keyword evidence="3" id="KW-1003">Cell membrane</keyword>
<name>A0A845Q9G6_9HYPH</name>
<dbReference type="GO" id="GO:0015031">
    <property type="term" value="P:protein transport"/>
    <property type="evidence" value="ECO:0007669"/>
    <property type="project" value="UniProtKB-KW"/>
</dbReference>
<keyword evidence="10" id="KW-1185">Reference proteome</keyword>
<dbReference type="RefSeq" id="WP_160587297.1">
    <property type="nucleotide sequence ID" value="NZ_BMHN01000001.1"/>
</dbReference>
<evidence type="ECO:0000256" key="2">
    <source>
        <dbReference type="ARBA" id="ARBA00005811"/>
    </source>
</evidence>
<keyword evidence="7" id="KW-0653">Protein transport</keyword>
<dbReference type="AlphaFoldDB" id="A0A845Q9G6"/>
<evidence type="ECO:0000256" key="6">
    <source>
        <dbReference type="ARBA" id="ARBA00023136"/>
    </source>
</evidence>
<gene>
    <name evidence="9" type="ORF">GTQ45_06020</name>
</gene>
<accession>A0A845Q9G6</accession>